<dbReference type="InParanoid" id="H2ZMA7"/>
<name>H2ZMA7_CIOSA</name>
<dbReference type="Proteomes" id="UP000007875">
    <property type="component" value="Unassembled WGS sequence"/>
</dbReference>
<accession>H2ZMA7</accession>
<dbReference type="GeneTree" id="ENSGT00390000018295"/>
<dbReference type="InterPro" id="IPR018865">
    <property type="entry name" value="STK19-like"/>
</dbReference>
<comment type="similarity">
    <text evidence="1">Belongs to the STK19 family.</text>
</comment>
<evidence type="ECO:0008006" key="4">
    <source>
        <dbReference type="Google" id="ProtNLM"/>
    </source>
</evidence>
<dbReference type="HOGENOM" id="CLU_064399_0_1_1"/>
<evidence type="ECO:0000256" key="1">
    <source>
        <dbReference type="ARBA" id="ARBA00093458"/>
    </source>
</evidence>
<proteinExistence type="inferred from homology"/>
<keyword evidence="3" id="KW-1185">Reference proteome</keyword>
<dbReference type="PANTHER" id="PTHR15243:SF0">
    <property type="entry name" value="SERINE_THREONINE-PROTEIN KINASE 19"/>
    <property type="match status" value="1"/>
</dbReference>
<protein>
    <recommendedName>
        <fullName evidence="4">Serine/threonine-protein kinase 19</fullName>
    </recommendedName>
</protein>
<organism evidence="2 3">
    <name type="scientific">Ciona savignyi</name>
    <name type="common">Pacific transparent sea squirt</name>
    <dbReference type="NCBI Taxonomy" id="51511"/>
    <lineage>
        <taxon>Eukaryota</taxon>
        <taxon>Metazoa</taxon>
        <taxon>Chordata</taxon>
        <taxon>Tunicata</taxon>
        <taxon>Ascidiacea</taxon>
        <taxon>Phlebobranchia</taxon>
        <taxon>Cionidae</taxon>
        <taxon>Ciona</taxon>
    </lineage>
</organism>
<reference evidence="3" key="1">
    <citation type="submission" date="2003-08" db="EMBL/GenBank/DDBJ databases">
        <authorList>
            <person name="Birren B."/>
            <person name="Nusbaum C."/>
            <person name="Abebe A."/>
            <person name="Abouelleil A."/>
            <person name="Adekoya E."/>
            <person name="Ait-zahra M."/>
            <person name="Allen N."/>
            <person name="Allen T."/>
            <person name="An P."/>
            <person name="Anderson M."/>
            <person name="Anderson S."/>
            <person name="Arachchi H."/>
            <person name="Armbruster J."/>
            <person name="Bachantsang P."/>
            <person name="Baldwin J."/>
            <person name="Barry A."/>
            <person name="Bayul T."/>
            <person name="Blitshsteyn B."/>
            <person name="Bloom T."/>
            <person name="Blye J."/>
            <person name="Boguslavskiy L."/>
            <person name="Borowsky M."/>
            <person name="Boukhgalter B."/>
            <person name="Brunache A."/>
            <person name="Butler J."/>
            <person name="Calixte N."/>
            <person name="Calvo S."/>
            <person name="Camarata J."/>
            <person name="Campo K."/>
            <person name="Chang J."/>
            <person name="Cheshatsang Y."/>
            <person name="Citroen M."/>
            <person name="Collymore A."/>
            <person name="Considine T."/>
            <person name="Cook A."/>
            <person name="Cooke P."/>
            <person name="Corum B."/>
            <person name="Cuomo C."/>
            <person name="David R."/>
            <person name="Dawoe T."/>
            <person name="Degray S."/>
            <person name="Dodge S."/>
            <person name="Dooley K."/>
            <person name="Dorje P."/>
            <person name="Dorjee K."/>
            <person name="Dorris L."/>
            <person name="Duffey N."/>
            <person name="Dupes A."/>
            <person name="Elkins T."/>
            <person name="Engels R."/>
            <person name="Erickson J."/>
            <person name="Farina A."/>
            <person name="Faro S."/>
            <person name="Ferreira P."/>
            <person name="Fischer H."/>
            <person name="Fitzgerald M."/>
            <person name="Foley K."/>
            <person name="Gage D."/>
            <person name="Galagan J."/>
            <person name="Gearin G."/>
            <person name="Gnerre S."/>
            <person name="Gnirke A."/>
            <person name="Goyette A."/>
            <person name="Graham J."/>
            <person name="Grandbois E."/>
            <person name="Gyaltsen K."/>
            <person name="Hafez N."/>
            <person name="Hagopian D."/>
            <person name="Hagos B."/>
            <person name="Hall J."/>
            <person name="Hatcher B."/>
            <person name="Heller A."/>
            <person name="Higgins H."/>
            <person name="Honan T."/>
            <person name="Horn A."/>
            <person name="Houde N."/>
            <person name="Hughes L."/>
            <person name="Hulme W."/>
            <person name="Husby E."/>
            <person name="Iliev I."/>
            <person name="Jaffe D."/>
            <person name="Jones C."/>
            <person name="Kamal M."/>
            <person name="Kamat A."/>
            <person name="Kamvysselis M."/>
            <person name="Karlsson E."/>
            <person name="Kells C."/>
            <person name="Kieu A."/>
            <person name="Kisner P."/>
            <person name="Kodira C."/>
            <person name="Kulbokas E."/>
            <person name="Labutti K."/>
            <person name="Lama D."/>
            <person name="Landers T."/>
            <person name="Leger J."/>
            <person name="Levine S."/>
            <person name="Lewis D."/>
            <person name="Lewis T."/>
            <person name="Lindblad-toh K."/>
            <person name="Liu X."/>
            <person name="Lokyitsang T."/>
            <person name="Lokyitsang Y."/>
            <person name="Lucien O."/>
            <person name="Lui A."/>
            <person name="Ma L.J."/>
            <person name="Mabbitt R."/>
            <person name="Macdonald J."/>
            <person name="Maclean C."/>
            <person name="Major J."/>
            <person name="Manning J."/>
            <person name="Marabella R."/>
            <person name="Maru K."/>
            <person name="Matthews C."/>
            <person name="Mauceli E."/>
            <person name="Mccarthy M."/>
            <person name="Mcdonough S."/>
            <person name="Mcghee T."/>
            <person name="Meldrim J."/>
            <person name="Meneus L."/>
            <person name="Mesirov J."/>
            <person name="Mihalev A."/>
            <person name="Mihova T."/>
            <person name="Mikkelsen T."/>
            <person name="Mlenga V."/>
            <person name="Moru K."/>
            <person name="Mozes J."/>
            <person name="Mulrain L."/>
            <person name="Munson G."/>
            <person name="Naylor J."/>
            <person name="Newes C."/>
            <person name="Nguyen C."/>
            <person name="Nguyen N."/>
            <person name="Nguyen T."/>
            <person name="Nicol R."/>
            <person name="Nielsen C."/>
            <person name="Nizzari M."/>
            <person name="Norbu C."/>
            <person name="Norbu N."/>
            <person name="O'donnell P."/>
            <person name="Okoawo O."/>
            <person name="O'leary S."/>
            <person name="Omotosho B."/>
            <person name="O'neill K."/>
            <person name="Osman S."/>
            <person name="Parker S."/>
            <person name="Perrin D."/>
            <person name="Phunkhang P."/>
            <person name="Piqani B."/>
            <person name="Purcell S."/>
            <person name="Rachupka T."/>
            <person name="Ramasamy U."/>
            <person name="Rameau R."/>
            <person name="Ray V."/>
            <person name="Raymond C."/>
            <person name="Retta R."/>
            <person name="Richardson S."/>
            <person name="Rise C."/>
            <person name="Rodriguez J."/>
            <person name="Rogers J."/>
            <person name="Rogov P."/>
            <person name="Rutman M."/>
            <person name="Schupbach R."/>
            <person name="Seaman C."/>
            <person name="Settipalli S."/>
            <person name="Sharpe T."/>
            <person name="Sheridan J."/>
            <person name="Sherpa N."/>
            <person name="Shi J."/>
            <person name="Smirnov S."/>
            <person name="Smith C."/>
            <person name="Sougnez C."/>
            <person name="Spencer B."/>
            <person name="Stalker J."/>
            <person name="Stange-thomann N."/>
            <person name="Stavropoulos S."/>
            <person name="Stetson K."/>
            <person name="Stone C."/>
            <person name="Stone S."/>
            <person name="Stubbs M."/>
            <person name="Talamas J."/>
            <person name="Tchuinga P."/>
            <person name="Tenzing P."/>
            <person name="Tesfaye S."/>
            <person name="Theodore J."/>
            <person name="Thoulutsang Y."/>
            <person name="Topham K."/>
            <person name="Towey S."/>
            <person name="Tsamla T."/>
            <person name="Tsomo N."/>
            <person name="Vallee D."/>
            <person name="Vassiliev H."/>
            <person name="Venkataraman V."/>
            <person name="Vinson J."/>
            <person name="Vo A."/>
            <person name="Wade C."/>
            <person name="Wang S."/>
            <person name="Wangchuk T."/>
            <person name="Wangdi T."/>
            <person name="Whittaker C."/>
            <person name="Wilkinson J."/>
            <person name="Wu Y."/>
            <person name="Wyman D."/>
            <person name="Yadav S."/>
            <person name="Yang S."/>
            <person name="Yang X."/>
            <person name="Yeager S."/>
            <person name="Yee E."/>
            <person name="Young G."/>
            <person name="Zainoun J."/>
            <person name="Zembeck L."/>
            <person name="Zimmer A."/>
            <person name="Zody M."/>
            <person name="Lander E."/>
        </authorList>
    </citation>
    <scope>NUCLEOTIDE SEQUENCE [LARGE SCALE GENOMIC DNA]</scope>
</reference>
<evidence type="ECO:0000313" key="3">
    <source>
        <dbReference type="Proteomes" id="UP000007875"/>
    </source>
</evidence>
<sequence length="263" mass="29574">MSKRYTPYGSAKHAKKSKYVPWDKSSDSIVPEDVRGGGLRAALVHLSNLYQTQNGSTVLPKVAMKHQLYSVMDSRTTVDQGINSLRENGDIKMFKTSLGTDQYCIMFTLDYIEHVRTHFSTENSANEKEKTSKISKTLLKFITEVVPNSSDVSLDKKTLFDKFGFQDSDITELIKCGVLNLRDAGSWWIAIPTAGHFLKLLRKGRQATLQIIRRTKYKELNQSELLARKPPPSIKLGLLYHVHDLIGADLVKCINATTGVILK</sequence>
<dbReference type="Ensembl" id="ENSCSAVT00000018928.1">
    <property type="protein sequence ID" value="ENSCSAVP00000018723.1"/>
    <property type="gene ID" value="ENSCSAVG00000011005.1"/>
</dbReference>
<evidence type="ECO:0000313" key="2">
    <source>
        <dbReference type="Ensembl" id="ENSCSAVP00000018723.1"/>
    </source>
</evidence>
<dbReference type="eggNOG" id="ENOG502RDW5">
    <property type="taxonomic scope" value="Eukaryota"/>
</dbReference>
<dbReference type="AlphaFoldDB" id="H2ZMA7"/>
<dbReference type="OMA" id="SWWIAIP"/>
<reference evidence="2" key="3">
    <citation type="submission" date="2025-09" db="UniProtKB">
        <authorList>
            <consortium name="Ensembl"/>
        </authorList>
    </citation>
    <scope>IDENTIFICATION</scope>
</reference>
<dbReference type="Pfam" id="PF10494">
    <property type="entry name" value="Stk19"/>
    <property type="match status" value="1"/>
</dbReference>
<dbReference type="GO" id="GO:0046579">
    <property type="term" value="P:positive regulation of Ras protein signal transduction"/>
    <property type="evidence" value="ECO:0007669"/>
    <property type="project" value="TreeGrafter"/>
</dbReference>
<reference evidence="2" key="2">
    <citation type="submission" date="2025-08" db="UniProtKB">
        <authorList>
            <consortium name="Ensembl"/>
        </authorList>
    </citation>
    <scope>IDENTIFICATION</scope>
</reference>
<dbReference type="PANTHER" id="PTHR15243">
    <property type="entry name" value="SERINE/THREONINE-PROTEIN KINASE 19"/>
    <property type="match status" value="1"/>
</dbReference>